<protein>
    <submittedName>
        <fullName evidence="2">Uncharacterized protein</fullName>
    </submittedName>
</protein>
<dbReference type="EMBL" id="QZAT01000054">
    <property type="protein sequence ID" value="THX28269.1"/>
    <property type="molecule type" value="Genomic_DNA"/>
</dbReference>
<comment type="caution">
    <text evidence="2">The sequence shown here is derived from an EMBL/GenBank/DDBJ whole genome shotgun (WGS) entry which is preliminary data.</text>
</comment>
<sequence>MSDRADFLAGIAASGCGSMFGIEGDDFGSFDSPYPDPSPPAGFHDDLDHSMSDDDSISCDGSSESSVPVKATKPSKRKKSKLSKALRKAQKSDKKKEQRMLMARKRHEVKMKRRILASNHLSEESKNNLERIANQARIKFGGDVEKKTEHLEWAVKTLNTAGYAYYINLMGIDKEMQLELILLQRKEKPMKAKTLAMMQLNLTKEEKMTLYRETDKKGLTRRQQRQLKATGTFELPYIRPSRKERPTAQLLASQARKDKFKEMVRLSNQKVSLDQETQKQFHAWARLQLGKKWIPKFNALFPTSETVMSMEQVCKRVILQTVLQEQHIQKH</sequence>
<feature type="compositionally biased region" description="Basic and acidic residues" evidence="1">
    <location>
        <begin position="90"/>
        <end position="99"/>
    </location>
</feature>
<gene>
    <name evidence="2" type="ORF">D6D12_04975</name>
</gene>
<dbReference type="AlphaFoldDB" id="A0AB74JTZ4"/>
<evidence type="ECO:0000256" key="1">
    <source>
        <dbReference type="SAM" id="MobiDB-lite"/>
    </source>
</evidence>
<feature type="compositionally biased region" description="Basic and acidic residues" evidence="1">
    <location>
        <begin position="43"/>
        <end position="52"/>
    </location>
</feature>
<dbReference type="Proteomes" id="UP000310374">
    <property type="component" value="Unassembled WGS sequence"/>
</dbReference>
<feature type="region of interest" description="Disordered" evidence="1">
    <location>
        <begin position="27"/>
        <end position="99"/>
    </location>
</feature>
<name>A0AB74JTZ4_AURPU</name>
<reference evidence="2 3" key="1">
    <citation type="submission" date="2018-10" db="EMBL/GenBank/DDBJ databases">
        <title>Fifty Aureobasidium pullulans genomes reveal a recombining polyextremotolerant generalist.</title>
        <authorList>
            <person name="Gostincar C."/>
            <person name="Turk M."/>
            <person name="Zajc J."/>
            <person name="Gunde-Cimerman N."/>
        </authorList>
    </citation>
    <scope>NUCLEOTIDE SEQUENCE [LARGE SCALE GENOMIC DNA]</scope>
    <source>
        <strain evidence="2 3">EXF-10081</strain>
    </source>
</reference>
<evidence type="ECO:0000313" key="2">
    <source>
        <dbReference type="EMBL" id="THX28269.1"/>
    </source>
</evidence>
<evidence type="ECO:0000313" key="3">
    <source>
        <dbReference type="Proteomes" id="UP000310374"/>
    </source>
</evidence>
<organism evidence="2 3">
    <name type="scientific">Aureobasidium pullulans</name>
    <name type="common">Black yeast</name>
    <name type="synonym">Pullularia pullulans</name>
    <dbReference type="NCBI Taxonomy" id="5580"/>
    <lineage>
        <taxon>Eukaryota</taxon>
        <taxon>Fungi</taxon>
        <taxon>Dikarya</taxon>
        <taxon>Ascomycota</taxon>
        <taxon>Pezizomycotina</taxon>
        <taxon>Dothideomycetes</taxon>
        <taxon>Dothideomycetidae</taxon>
        <taxon>Dothideales</taxon>
        <taxon>Saccotheciaceae</taxon>
        <taxon>Aureobasidium</taxon>
    </lineage>
</organism>
<proteinExistence type="predicted"/>
<accession>A0AB74JTZ4</accession>
<feature type="compositionally biased region" description="Low complexity" evidence="1">
    <location>
        <begin position="58"/>
        <end position="72"/>
    </location>
</feature>
<feature type="compositionally biased region" description="Basic residues" evidence="1">
    <location>
        <begin position="73"/>
        <end position="89"/>
    </location>
</feature>